<dbReference type="EMBL" id="CP036432">
    <property type="protein sequence ID" value="QDV83708.1"/>
    <property type="molecule type" value="Genomic_DNA"/>
</dbReference>
<protein>
    <submittedName>
        <fullName evidence="1">Uncharacterized protein</fullName>
    </submittedName>
</protein>
<gene>
    <name evidence="1" type="ORF">TBK1r_26500</name>
</gene>
<keyword evidence="2" id="KW-1185">Reference proteome</keyword>
<accession>A0ABX5XNY3</accession>
<organism evidence="1 2">
    <name type="scientific">Stieleria magnilauensis</name>
    <dbReference type="NCBI Taxonomy" id="2527963"/>
    <lineage>
        <taxon>Bacteria</taxon>
        <taxon>Pseudomonadati</taxon>
        <taxon>Planctomycetota</taxon>
        <taxon>Planctomycetia</taxon>
        <taxon>Pirellulales</taxon>
        <taxon>Pirellulaceae</taxon>
        <taxon>Stieleria</taxon>
    </lineage>
</organism>
<name>A0ABX5XNY3_9BACT</name>
<dbReference type="RefSeq" id="WP_145210906.1">
    <property type="nucleotide sequence ID" value="NZ_CP036432.1"/>
</dbReference>
<evidence type="ECO:0000313" key="1">
    <source>
        <dbReference type="EMBL" id="QDV83708.1"/>
    </source>
</evidence>
<proteinExistence type="predicted"/>
<dbReference type="Proteomes" id="UP000318081">
    <property type="component" value="Chromosome"/>
</dbReference>
<reference evidence="1 2" key="1">
    <citation type="submission" date="2019-02" db="EMBL/GenBank/DDBJ databases">
        <title>Deep-cultivation of Planctomycetes and their phenomic and genomic characterization uncovers novel biology.</title>
        <authorList>
            <person name="Wiegand S."/>
            <person name="Jogler M."/>
            <person name="Boedeker C."/>
            <person name="Pinto D."/>
            <person name="Vollmers J."/>
            <person name="Rivas-Marin E."/>
            <person name="Kohn T."/>
            <person name="Peeters S.H."/>
            <person name="Heuer A."/>
            <person name="Rast P."/>
            <person name="Oberbeckmann S."/>
            <person name="Bunk B."/>
            <person name="Jeske O."/>
            <person name="Meyerdierks A."/>
            <person name="Storesund J.E."/>
            <person name="Kallscheuer N."/>
            <person name="Luecker S."/>
            <person name="Lage O.M."/>
            <person name="Pohl T."/>
            <person name="Merkel B.J."/>
            <person name="Hornburger P."/>
            <person name="Mueller R.-W."/>
            <person name="Bruemmer F."/>
            <person name="Labrenz M."/>
            <person name="Spormann A.M."/>
            <person name="Op den Camp H."/>
            <person name="Overmann J."/>
            <person name="Amann R."/>
            <person name="Jetten M.S.M."/>
            <person name="Mascher T."/>
            <person name="Medema M.H."/>
            <person name="Devos D.P."/>
            <person name="Kaster A.-K."/>
            <person name="Ovreas L."/>
            <person name="Rohde M."/>
            <person name="Galperin M.Y."/>
            <person name="Jogler C."/>
        </authorList>
    </citation>
    <scope>NUCLEOTIDE SEQUENCE [LARGE SCALE GENOMIC DNA]</scope>
    <source>
        <strain evidence="1 2">TBK1r</strain>
    </source>
</reference>
<sequence length="135" mass="15222">MDPQATWNSLLEEWAERNWLDVSELAEALLEWLSKGGFPPDTMGNRNLGADWNRELAQTMCKFALKRANDVLDSPNQIPSQVPFTLTCATCNNEGPDTYVEAIDEGWARIEYFPAGDSENFLGECRVCRESDDEA</sequence>
<evidence type="ECO:0000313" key="2">
    <source>
        <dbReference type="Proteomes" id="UP000318081"/>
    </source>
</evidence>